<protein>
    <recommendedName>
        <fullName evidence="6">Prepilin-type N-terminal cleavage/methylation domain-containing protein</fullName>
    </recommendedName>
</protein>
<dbReference type="EMBL" id="BAAACW010000080">
    <property type="protein sequence ID" value="GAA0361950.1"/>
    <property type="molecule type" value="Genomic_DNA"/>
</dbReference>
<feature type="transmembrane region" description="Helical" evidence="3">
    <location>
        <begin position="12"/>
        <end position="36"/>
    </location>
</feature>
<evidence type="ECO:0008006" key="6">
    <source>
        <dbReference type="Google" id="ProtNLM"/>
    </source>
</evidence>
<organism evidence="4 5">
    <name type="scientific">Alkalibacterium iburiense</name>
    <dbReference type="NCBI Taxonomy" id="290589"/>
    <lineage>
        <taxon>Bacteria</taxon>
        <taxon>Bacillati</taxon>
        <taxon>Bacillota</taxon>
        <taxon>Bacilli</taxon>
        <taxon>Lactobacillales</taxon>
        <taxon>Carnobacteriaceae</taxon>
        <taxon>Alkalibacterium</taxon>
    </lineage>
</organism>
<dbReference type="Proteomes" id="UP001501166">
    <property type="component" value="Unassembled WGS sequence"/>
</dbReference>
<evidence type="ECO:0000256" key="3">
    <source>
        <dbReference type="SAM" id="Phobius"/>
    </source>
</evidence>
<comment type="caution">
    <text evidence="4">The sequence shown here is derived from an EMBL/GenBank/DDBJ whole genome shotgun (WGS) entry which is preliminary data.</text>
</comment>
<dbReference type="InterPro" id="IPR012902">
    <property type="entry name" value="N_methyl_site"/>
</dbReference>
<proteinExistence type="predicted"/>
<dbReference type="Pfam" id="PF07963">
    <property type="entry name" value="N_methyl"/>
    <property type="match status" value="1"/>
</dbReference>
<dbReference type="PROSITE" id="PS00409">
    <property type="entry name" value="PROKAR_NTER_METHYL"/>
    <property type="match status" value="1"/>
</dbReference>
<comment type="subcellular location">
    <subcellularLocation>
        <location evidence="1">Cell surface</location>
    </subcellularLocation>
</comment>
<keyword evidence="3" id="KW-1133">Transmembrane helix</keyword>
<dbReference type="RefSeq" id="WP_343754937.1">
    <property type="nucleotide sequence ID" value="NZ_BAAACW010000080.1"/>
</dbReference>
<evidence type="ECO:0000313" key="5">
    <source>
        <dbReference type="Proteomes" id="UP001501166"/>
    </source>
</evidence>
<gene>
    <name evidence="4" type="ORF">GCM10008932_13210</name>
</gene>
<evidence type="ECO:0000256" key="2">
    <source>
        <dbReference type="ARBA" id="ARBA00023287"/>
    </source>
</evidence>
<keyword evidence="3" id="KW-0812">Transmembrane</keyword>
<keyword evidence="3" id="KW-0472">Membrane</keyword>
<sequence>MSKWFKNEEGITLIELLASLALLSVVIILIGSVHIFGQKQFSSQTEANSQSNDLRYSLALISREARSAKNLVISETELNIDGNIYILDDTNLKKNNTIISSRVETFDVIELEKDNRIHIIIKSTPNQMNQREEYETTIYLRDPLIGGEAGE</sequence>
<evidence type="ECO:0000313" key="4">
    <source>
        <dbReference type="EMBL" id="GAA0361950.1"/>
    </source>
</evidence>
<evidence type="ECO:0000256" key="1">
    <source>
        <dbReference type="ARBA" id="ARBA00004241"/>
    </source>
</evidence>
<keyword evidence="5" id="KW-1185">Reference proteome</keyword>
<keyword evidence="2" id="KW-0178">Competence</keyword>
<name>A0ABN0XE61_9LACT</name>
<reference evidence="4 5" key="1">
    <citation type="journal article" date="2019" name="Int. J. Syst. Evol. Microbiol.">
        <title>The Global Catalogue of Microorganisms (GCM) 10K type strain sequencing project: providing services to taxonomists for standard genome sequencing and annotation.</title>
        <authorList>
            <consortium name="The Broad Institute Genomics Platform"/>
            <consortium name="The Broad Institute Genome Sequencing Center for Infectious Disease"/>
            <person name="Wu L."/>
            <person name="Ma J."/>
        </authorList>
    </citation>
    <scope>NUCLEOTIDE SEQUENCE [LARGE SCALE GENOMIC DNA]</scope>
    <source>
        <strain evidence="4 5">JCM 12662</strain>
    </source>
</reference>
<accession>A0ABN0XE61</accession>